<evidence type="ECO:0000259" key="18">
    <source>
        <dbReference type="Pfam" id="PF07992"/>
    </source>
</evidence>
<feature type="binding site" evidence="14">
    <location>
        <position position="309"/>
    </location>
    <ligand>
        <name>FAD</name>
        <dbReference type="ChEBI" id="CHEBI:57692"/>
    </ligand>
</feature>
<protein>
    <recommendedName>
        <fullName evidence="4 16">Dihydrolipoyl dehydrogenase</fullName>
        <ecNumber evidence="3 16">1.8.1.4</ecNumber>
    </recommendedName>
</protein>
<sequence>MTGYDLVIIGSGPGGYVAAIRAAQLGLKTALVEKEENLGGVCLNWGCIPTKSLLKTSELYHSIKKAKDFGIEVKDISFNIENVVKRSRDVVAKLASGISYLMNKYSIAVHKGFGRIVSKNTVDITNGKEKISAKHIILATGARARNLPGIEVDNNLIWNAKSAMVPKVLPKSLLIIGSGAIGIEFASFYNTMGSKVIIVEAQDRILPLEDQDISKLAQDIFAKQGMEIYTSSTAKVLNKKNDSVELSIIDNKGKSAQIEVDRVLLAVGVQPNSEDIGLEHTKIVKDNLGFIKTNQWYETAEPGIYAIGDVAGNPCLAHKASHEGVICAEKIAGKSPVCLKKENIPSCIYSYPQIASVGLTEKQAIENGYEIKIGKFFSNFNGKSIVIGENEGMVKTIIDKKTGELLGAHMIGAEVTEMISTYVVSRQLEAVDLDIKSSIFPHPTLSEMMHESVLCADDESLSS</sequence>
<comment type="miscellaneous">
    <text evidence="16">The active site is a redox-active disulfide bond.</text>
</comment>
<evidence type="ECO:0000256" key="9">
    <source>
        <dbReference type="ARBA" id="ARBA00023027"/>
    </source>
</evidence>
<comment type="cofactor">
    <cofactor evidence="14 16">
        <name>FAD</name>
        <dbReference type="ChEBI" id="CHEBI:57692"/>
    </cofactor>
    <text evidence="14 16">Binds 1 FAD per subunit.</text>
</comment>
<dbReference type="Gene3D" id="3.50.50.60">
    <property type="entry name" value="FAD/NAD(P)-binding domain"/>
    <property type="match status" value="2"/>
</dbReference>
<evidence type="ECO:0000256" key="12">
    <source>
        <dbReference type="ARBA" id="ARBA00049187"/>
    </source>
</evidence>
<dbReference type="InterPro" id="IPR012999">
    <property type="entry name" value="Pyr_OxRdtase_I_AS"/>
</dbReference>
<dbReference type="AlphaFoldDB" id="A0A8J3HTM7"/>
<dbReference type="GO" id="GO:0004148">
    <property type="term" value="F:dihydrolipoyl dehydrogenase (NADH) activity"/>
    <property type="evidence" value="ECO:0007669"/>
    <property type="project" value="UniProtKB-EC"/>
</dbReference>
<keyword evidence="6 16" id="KW-0285">Flavoprotein</keyword>
<comment type="catalytic activity">
    <reaction evidence="12 16">
        <text>N(6)-[(R)-dihydrolipoyl]-L-lysyl-[protein] + NAD(+) = N(6)-[(R)-lipoyl]-L-lysyl-[protein] + NADH + H(+)</text>
        <dbReference type="Rhea" id="RHEA:15045"/>
        <dbReference type="Rhea" id="RHEA-COMP:10474"/>
        <dbReference type="Rhea" id="RHEA-COMP:10475"/>
        <dbReference type="ChEBI" id="CHEBI:15378"/>
        <dbReference type="ChEBI" id="CHEBI:57540"/>
        <dbReference type="ChEBI" id="CHEBI:57945"/>
        <dbReference type="ChEBI" id="CHEBI:83099"/>
        <dbReference type="ChEBI" id="CHEBI:83100"/>
        <dbReference type="EC" id="1.8.1.4"/>
    </reaction>
</comment>
<dbReference type="InterPro" id="IPR050151">
    <property type="entry name" value="Class-I_Pyr_Nuc-Dis_Oxidored"/>
</dbReference>
<dbReference type="Gene3D" id="3.30.390.30">
    <property type="match status" value="1"/>
</dbReference>
<feature type="active site" description="Proton acceptor" evidence="13">
    <location>
        <position position="442"/>
    </location>
</feature>
<dbReference type="PROSITE" id="PS00076">
    <property type="entry name" value="PYRIDINE_REDOX_1"/>
    <property type="match status" value="1"/>
</dbReference>
<dbReference type="NCBIfam" id="TIGR01350">
    <property type="entry name" value="lipoamide_DH"/>
    <property type="match status" value="1"/>
</dbReference>
<keyword evidence="11 16" id="KW-0676">Redox-active center</keyword>
<keyword evidence="8 16" id="KW-0560">Oxidoreductase</keyword>
<dbReference type="PIRSF" id="PIRSF000350">
    <property type="entry name" value="Mercury_reductase_MerA"/>
    <property type="match status" value="1"/>
</dbReference>
<evidence type="ECO:0000256" key="1">
    <source>
        <dbReference type="ARBA" id="ARBA00004496"/>
    </source>
</evidence>
<comment type="similarity">
    <text evidence="2 16">Belongs to the class-I pyridine nucleotide-disulfide oxidoreductase family.</text>
</comment>
<feature type="domain" description="Pyridine nucleotide-disulphide oxidoreductase dimerisation" evidence="17">
    <location>
        <begin position="344"/>
        <end position="452"/>
    </location>
</feature>
<organism evidence="19 20">
    <name type="scientific">Candidatus Mesenet longicola</name>
    <dbReference type="NCBI Taxonomy" id="1892558"/>
    <lineage>
        <taxon>Bacteria</taxon>
        <taxon>Pseudomonadati</taxon>
        <taxon>Pseudomonadota</taxon>
        <taxon>Alphaproteobacteria</taxon>
        <taxon>Rickettsiales</taxon>
        <taxon>Anaplasmataceae</taxon>
        <taxon>Candidatus Mesenet</taxon>
    </lineage>
</organism>
<evidence type="ECO:0000259" key="17">
    <source>
        <dbReference type="Pfam" id="PF02852"/>
    </source>
</evidence>
<feature type="domain" description="FAD/NAD(P)-binding" evidence="18">
    <location>
        <begin position="4"/>
        <end position="324"/>
    </location>
</feature>
<keyword evidence="10" id="KW-1015">Disulfide bond</keyword>
<evidence type="ECO:0000256" key="6">
    <source>
        <dbReference type="ARBA" id="ARBA00022630"/>
    </source>
</evidence>
<evidence type="ECO:0000256" key="5">
    <source>
        <dbReference type="ARBA" id="ARBA00022490"/>
    </source>
</evidence>
<dbReference type="InterPro" id="IPR016156">
    <property type="entry name" value="FAD/NAD-linked_Rdtase_dimer_sf"/>
</dbReference>
<proteinExistence type="inferred from homology"/>
<keyword evidence="20" id="KW-1185">Reference proteome</keyword>
<dbReference type="GO" id="GO:0050660">
    <property type="term" value="F:flavin adenine dinucleotide binding"/>
    <property type="evidence" value="ECO:0007669"/>
    <property type="project" value="InterPro"/>
</dbReference>
<feature type="disulfide bond" description="Redox-active" evidence="15">
    <location>
        <begin position="42"/>
        <end position="47"/>
    </location>
</feature>
<keyword evidence="5" id="KW-0963">Cytoplasm</keyword>
<name>A0A8J3HTM7_9RICK</name>
<comment type="caution">
    <text evidence="19">The sequence shown here is derived from an EMBL/GenBank/DDBJ whole genome shotgun (WGS) entry which is preliminary data.</text>
</comment>
<evidence type="ECO:0000256" key="2">
    <source>
        <dbReference type="ARBA" id="ARBA00007532"/>
    </source>
</evidence>
<reference evidence="19 20" key="1">
    <citation type="journal article" date="2021" name="Microb. Ecol.">
        <title>Candidatus Mesenet longicola: Novel Endosymbionts of Brontispa longissima that Induce Cytoplasmic Incompatibility.</title>
        <authorList>
            <person name="Takano S."/>
            <person name="Gotoh Y."/>
            <person name="Hayashi T."/>
        </authorList>
    </citation>
    <scope>NUCLEOTIDE SEQUENCE [LARGE SCALE GENOMIC DNA]</scope>
    <source>
        <strain evidence="19">L5</strain>
    </source>
</reference>
<feature type="binding site" evidence="14">
    <location>
        <position position="200"/>
    </location>
    <ligand>
        <name>NAD(+)</name>
        <dbReference type="ChEBI" id="CHEBI:57540"/>
    </ligand>
</feature>
<keyword evidence="14" id="KW-0547">Nucleotide-binding</keyword>
<feature type="binding site" evidence="14">
    <location>
        <position position="114"/>
    </location>
    <ligand>
        <name>FAD</name>
        <dbReference type="ChEBI" id="CHEBI:57692"/>
    </ligand>
</feature>
<evidence type="ECO:0000256" key="15">
    <source>
        <dbReference type="PIRSR" id="PIRSR000350-4"/>
    </source>
</evidence>
<evidence type="ECO:0000313" key="20">
    <source>
        <dbReference type="Proteomes" id="UP000637906"/>
    </source>
</evidence>
<dbReference type="FunFam" id="3.30.390.30:FF:000001">
    <property type="entry name" value="Dihydrolipoyl dehydrogenase"/>
    <property type="match status" value="1"/>
</dbReference>
<evidence type="ECO:0000256" key="4">
    <source>
        <dbReference type="ARBA" id="ARBA00016961"/>
    </source>
</evidence>
<dbReference type="PRINTS" id="PR00411">
    <property type="entry name" value="PNDRDTASEI"/>
</dbReference>
<evidence type="ECO:0000256" key="16">
    <source>
        <dbReference type="RuleBase" id="RU003692"/>
    </source>
</evidence>
<gene>
    <name evidence="19" type="ORF">sL5_10460</name>
</gene>
<dbReference type="Pfam" id="PF07992">
    <property type="entry name" value="Pyr_redox_2"/>
    <property type="match status" value="1"/>
</dbReference>
<evidence type="ECO:0000256" key="7">
    <source>
        <dbReference type="ARBA" id="ARBA00022827"/>
    </source>
</evidence>
<evidence type="ECO:0000256" key="13">
    <source>
        <dbReference type="PIRSR" id="PIRSR000350-2"/>
    </source>
</evidence>
<feature type="binding site" evidence="14">
    <location>
        <position position="51"/>
    </location>
    <ligand>
        <name>FAD</name>
        <dbReference type="ChEBI" id="CHEBI:57692"/>
    </ligand>
</feature>
<dbReference type="EMBL" id="BNGU01000064">
    <property type="protein sequence ID" value="GHM60053.1"/>
    <property type="molecule type" value="Genomic_DNA"/>
</dbReference>
<keyword evidence="7 14" id="KW-0274">FAD</keyword>
<evidence type="ECO:0000256" key="10">
    <source>
        <dbReference type="ARBA" id="ARBA00023157"/>
    </source>
</evidence>
<dbReference type="SUPFAM" id="SSF55424">
    <property type="entry name" value="FAD/NAD-linked reductases, dimerisation (C-terminal) domain"/>
    <property type="match status" value="1"/>
</dbReference>
<dbReference type="EC" id="1.8.1.4" evidence="3 16"/>
<dbReference type="InterPro" id="IPR023753">
    <property type="entry name" value="FAD/NAD-binding_dom"/>
</dbReference>
<dbReference type="GO" id="GO:0005737">
    <property type="term" value="C:cytoplasm"/>
    <property type="evidence" value="ECO:0007669"/>
    <property type="project" value="UniProtKB-SubCell"/>
</dbReference>
<accession>A0A8J3HTM7</accession>
<evidence type="ECO:0000256" key="8">
    <source>
        <dbReference type="ARBA" id="ARBA00023002"/>
    </source>
</evidence>
<dbReference type="InterPro" id="IPR036188">
    <property type="entry name" value="FAD/NAD-bd_sf"/>
</dbReference>
<evidence type="ECO:0000313" key="19">
    <source>
        <dbReference type="EMBL" id="GHM60053.1"/>
    </source>
</evidence>
<evidence type="ECO:0000256" key="14">
    <source>
        <dbReference type="PIRSR" id="PIRSR000350-3"/>
    </source>
</evidence>
<dbReference type="GO" id="GO:0006103">
    <property type="term" value="P:2-oxoglutarate metabolic process"/>
    <property type="evidence" value="ECO:0007669"/>
    <property type="project" value="TreeGrafter"/>
</dbReference>
<feature type="binding site" evidence="14">
    <location>
        <begin position="177"/>
        <end position="184"/>
    </location>
    <ligand>
        <name>NAD(+)</name>
        <dbReference type="ChEBI" id="CHEBI:57540"/>
    </ligand>
</feature>
<dbReference type="InterPro" id="IPR001100">
    <property type="entry name" value="Pyr_nuc-diS_OxRdtase"/>
</dbReference>
<dbReference type="Pfam" id="PF02852">
    <property type="entry name" value="Pyr_redox_dim"/>
    <property type="match status" value="1"/>
</dbReference>
<evidence type="ECO:0000256" key="3">
    <source>
        <dbReference type="ARBA" id="ARBA00012608"/>
    </source>
</evidence>
<dbReference type="PANTHER" id="PTHR22912:SF217">
    <property type="entry name" value="DIHYDROLIPOYL DEHYDROGENASE"/>
    <property type="match status" value="1"/>
</dbReference>
<dbReference type="SUPFAM" id="SSF51905">
    <property type="entry name" value="FAD/NAD(P)-binding domain"/>
    <property type="match status" value="1"/>
</dbReference>
<evidence type="ECO:0000256" key="11">
    <source>
        <dbReference type="ARBA" id="ARBA00023284"/>
    </source>
</evidence>
<feature type="binding site" evidence="14">
    <location>
        <position position="268"/>
    </location>
    <ligand>
        <name>NAD(+)</name>
        <dbReference type="ChEBI" id="CHEBI:57540"/>
    </ligand>
</feature>
<dbReference type="PANTHER" id="PTHR22912">
    <property type="entry name" value="DISULFIDE OXIDOREDUCTASE"/>
    <property type="match status" value="1"/>
</dbReference>
<dbReference type="InterPro" id="IPR006258">
    <property type="entry name" value="Lipoamide_DH"/>
</dbReference>
<comment type="subcellular location">
    <subcellularLocation>
        <location evidence="1">Cytoplasm</location>
    </subcellularLocation>
</comment>
<dbReference type="InterPro" id="IPR004099">
    <property type="entry name" value="Pyr_nucl-diS_OxRdtase_dimer"/>
</dbReference>
<dbReference type="PRINTS" id="PR00368">
    <property type="entry name" value="FADPNR"/>
</dbReference>
<keyword evidence="9 14" id="KW-0520">NAD</keyword>
<dbReference type="Proteomes" id="UP000637906">
    <property type="component" value="Unassembled WGS sequence"/>
</dbReference>